<accession>A0AAW9U3N6</accession>
<organism evidence="1 2">
    <name type="scientific">Limosilactobacillus reuteri</name>
    <name type="common">Lactobacillus reuteri</name>
    <dbReference type="NCBI Taxonomy" id="1598"/>
    <lineage>
        <taxon>Bacteria</taxon>
        <taxon>Bacillati</taxon>
        <taxon>Bacillota</taxon>
        <taxon>Bacilli</taxon>
        <taxon>Lactobacillales</taxon>
        <taxon>Lactobacillaceae</taxon>
        <taxon>Limosilactobacillus</taxon>
    </lineage>
</organism>
<gene>
    <name evidence="1" type="ORF">GIX79_01555</name>
</gene>
<reference evidence="1 2" key="1">
    <citation type="submission" date="2019-11" db="EMBL/GenBank/DDBJ databases">
        <title>Draft genome sequence of 12 host-associated Lactobacillus reuteri rodent strains.</title>
        <authorList>
            <person name="Zhang S."/>
            <person name="Ozcam M."/>
            <person name="Van Pijkeren J.P."/>
        </authorList>
    </citation>
    <scope>NUCLEOTIDE SEQUENCE [LARGE SCALE GENOMIC DNA]</scope>
    <source>
        <strain evidence="1 2">6799jm-1</strain>
    </source>
</reference>
<proteinExistence type="predicted"/>
<comment type="caution">
    <text evidence="1">The sequence shown here is derived from an EMBL/GenBank/DDBJ whole genome shotgun (WGS) entry which is preliminary data.</text>
</comment>
<protein>
    <submittedName>
        <fullName evidence="1">Uncharacterized protein</fullName>
    </submittedName>
</protein>
<dbReference type="EMBL" id="WJMV01000003">
    <property type="protein sequence ID" value="MRG74466.1"/>
    <property type="molecule type" value="Genomic_DNA"/>
</dbReference>
<sequence>MSYDTVVRFRIDRENMTIAGTYRSSNSWDWNGKRTVEDYTKAYETFEDFKEGVFGFADDALNGSLRFSNSSTMSKRLTWLSQNNKLEYRYPEKVKSNKPEDAWYKEWFVVKRDEETFKVLVGEKRVKPKVWIITDGERIGVKVTSRYTKLSYDRWKKFYSLDAANEMMKRLTDLGWVESYGLKIVEA</sequence>
<evidence type="ECO:0000313" key="2">
    <source>
        <dbReference type="Proteomes" id="UP000452188"/>
    </source>
</evidence>
<dbReference type="Proteomes" id="UP000452188">
    <property type="component" value="Unassembled WGS sequence"/>
</dbReference>
<name>A0AAW9U3N6_LIMRT</name>
<evidence type="ECO:0000313" key="1">
    <source>
        <dbReference type="EMBL" id="MRG74466.1"/>
    </source>
</evidence>
<dbReference type="RefSeq" id="WP_019253556.1">
    <property type="nucleotide sequence ID" value="NZ_LT600330.1"/>
</dbReference>
<dbReference type="AlphaFoldDB" id="A0AAW9U3N6"/>